<keyword evidence="3 5" id="KW-1133">Transmembrane helix</keyword>
<dbReference type="InterPro" id="IPR002523">
    <property type="entry name" value="MgTranspt_CorA/ZnTranspt_ZntB"/>
</dbReference>
<feature type="transmembrane region" description="Helical" evidence="5">
    <location>
        <begin position="359"/>
        <end position="381"/>
    </location>
</feature>
<name>A0AAV9HED8_9PEZI</name>
<evidence type="ECO:0000256" key="1">
    <source>
        <dbReference type="ARBA" id="ARBA00004141"/>
    </source>
</evidence>
<dbReference type="InterPro" id="IPR045863">
    <property type="entry name" value="CorA_TM1_TM2"/>
</dbReference>
<protein>
    <submittedName>
        <fullName evidence="6">Uncharacterized protein</fullName>
    </submittedName>
</protein>
<reference evidence="6" key="2">
    <citation type="submission" date="2023-06" db="EMBL/GenBank/DDBJ databases">
        <authorList>
            <consortium name="Lawrence Berkeley National Laboratory"/>
            <person name="Mondo S.J."/>
            <person name="Hensen N."/>
            <person name="Bonometti L."/>
            <person name="Westerberg I."/>
            <person name="Brannstrom I.O."/>
            <person name="Guillou S."/>
            <person name="Cros-Aarteil S."/>
            <person name="Calhoun S."/>
            <person name="Haridas S."/>
            <person name="Kuo A."/>
            <person name="Pangilinan J."/>
            <person name="Riley R."/>
            <person name="Labutti K."/>
            <person name="Andreopoulos B."/>
            <person name="Lipzen A."/>
            <person name="Chen C."/>
            <person name="Yanf M."/>
            <person name="Daum C."/>
            <person name="Ng V."/>
            <person name="Clum A."/>
            <person name="Steindorff A."/>
            <person name="Ohm R."/>
            <person name="Martin F."/>
            <person name="Silar P."/>
            <person name="Natvig D."/>
            <person name="Lalanne C."/>
            <person name="Gautier V."/>
            <person name="Ament-Velasquez S.L."/>
            <person name="Kruys A."/>
            <person name="Hutchinson M.I."/>
            <person name="Powell A.J."/>
            <person name="Barry K."/>
            <person name="Miller A.N."/>
            <person name="Grigoriev I.V."/>
            <person name="Debuchy R."/>
            <person name="Gladieux P."/>
            <person name="Thoren M.H."/>
            <person name="Johannesson H."/>
        </authorList>
    </citation>
    <scope>NUCLEOTIDE SEQUENCE</scope>
    <source>
        <strain evidence="6">PSN324</strain>
    </source>
</reference>
<evidence type="ECO:0000313" key="7">
    <source>
        <dbReference type="Proteomes" id="UP001321749"/>
    </source>
</evidence>
<keyword evidence="2 5" id="KW-0812">Transmembrane</keyword>
<gene>
    <name evidence="6" type="ORF">QBC42DRAFT_276978</name>
</gene>
<evidence type="ECO:0000256" key="5">
    <source>
        <dbReference type="SAM" id="Phobius"/>
    </source>
</evidence>
<dbReference type="SUPFAM" id="SSF144083">
    <property type="entry name" value="Magnesium transport protein CorA, transmembrane region"/>
    <property type="match status" value="1"/>
</dbReference>
<dbReference type="AlphaFoldDB" id="A0AAV9HED8"/>
<feature type="transmembrane region" description="Helical" evidence="5">
    <location>
        <begin position="387"/>
        <end position="408"/>
    </location>
</feature>
<comment type="subcellular location">
    <subcellularLocation>
        <location evidence="1">Membrane</location>
        <topology evidence="1">Multi-pass membrane protein</topology>
    </subcellularLocation>
</comment>
<evidence type="ECO:0000256" key="4">
    <source>
        <dbReference type="ARBA" id="ARBA00023136"/>
    </source>
</evidence>
<evidence type="ECO:0000256" key="2">
    <source>
        <dbReference type="ARBA" id="ARBA00022692"/>
    </source>
</evidence>
<comment type="caution">
    <text evidence="6">The sequence shown here is derived from an EMBL/GenBank/DDBJ whole genome shotgun (WGS) entry which is preliminary data.</text>
</comment>
<dbReference type="GO" id="GO:0016020">
    <property type="term" value="C:membrane"/>
    <property type="evidence" value="ECO:0007669"/>
    <property type="project" value="UniProtKB-SubCell"/>
</dbReference>
<evidence type="ECO:0000313" key="6">
    <source>
        <dbReference type="EMBL" id="KAK4458334.1"/>
    </source>
</evidence>
<reference evidence="6" key="1">
    <citation type="journal article" date="2023" name="Mol. Phylogenet. Evol.">
        <title>Genome-scale phylogeny and comparative genomics of the fungal order Sordariales.</title>
        <authorList>
            <person name="Hensen N."/>
            <person name="Bonometti L."/>
            <person name="Westerberg I."/>
            <person name="Brannstrom I.O."/>
            <person name="Guillou S."/>
            <person name="Cros-Aarteil S."/>
            <person name="Calhoun S."/>
            <person name="Haridas S."/>
            <person name="Kuo A."/>
            <person name="Mondo S."/>
            <person name="Pangilinan J."/>
            <person name="Riley R."/>
            <person name="LaButti K."/>
            <person name="Andreopoulos B."/>
            <person name="Lipzen A."/>
            <person name="Chen C."/>
            <person name="Yan M."/>
            <person name="Daum C."/>
            <person name="Ng V."/>
            <person name="Clum A."/>
            <person name="Steindorff A."/>
            <person name="Ohm R.A."/>
            <person name="Martin F."/>
            <person name="Silar P."/>
            <person name="Natvig D.O."/>
            <person name="Lalanne C."/>
            <person name="Gautier V."/>
            <person name="Ament-Velasquez S.L."/>
            <person name="Kruys A."/>
            <person name="Hutchinson M.I."/>
            <person name="Powell A.J."/>
            <person name="Barry K."/>
            <person name="Miller A.N."/>
            <person name="Grigoriev I.V."/>
            <person name="Debuchy R."/>
            <person name="Gladieux P."/>
            <person name="Hiltunen Thoren M."/>
            <person name="Johannesson H."/>
        </authorList>
    </citation>
    <scope>NUCLEOTIDE SEQUENCE</scope>
    <source>
        <strain evidence="6">PSN324</strain>
    </source>
</reference>
<dbReference type="Proteomes" id="UP001321749">
    <property type="component" value="Unassembled WGS sequence"/>
</dbReference>
<dbReference type="GO" id="GO:0046873">
    <property type="term" value="F:metal ion transmembrane transporter activity"/>
    <property type="evidence" value="ECO:0007669"/>
    <property type="project" value="InterPro"/>
</dbReference>
<dbReference type="EMBL" id="MU865073">
    <property type="protein sequence ID" value="KAK4458334.1"/>
    <property type="molecule type" value="Genomic_DNA"/>
</dbReference>
<keyword evidence="7" id="KW-1185">Reference proteome</keyword>
<sequence>MADAVVDYTELLYTPPKINGSLDLDLTWLRMFLLANQGWQGLNTEALVFSRHAVDGIKISSAGDASGLAKLIDSASGAAESPPEMILISYPQTWSLNRKMFGVVASKYELDSELVQRHLYHEGSWKDRLAPSTKPVAPRSVRSVILQSEGLFEFGRPSRDVLLSVWPVKAKGSGLAESQPNGAETMLVLCRGLHFLANLKKLLARPWPKPHPMNRERFMWLIEHMDSAAIESANNSVLEYTLPFVKMLALDFAREIDLRQARDHQFNQSAVDDSSVEAYASKMTRFRDSAIDARDGLLAFPKSRARDVHLADYDRILGLIERMSQDFMTRMNHKVAWMSVSESKHSIEEAKAVRQLTQLAFFFIPLTFVASCFGMNLDLLGSGSGKLWVFITTSVCLTIGVVVLWRCYPWLSWSIKRCRDAVSGLFRSGETSLG</sequence>
<dbReference type="Pfam" id="PF01544">
    <property type="entry name" value="CorA"/>
    <property type="match status" value="1"/>
</dbReference>
<proteinExistence type="predicted"/>
<keyword evidence="4 5" id="KW-0472">Membrane</keyword>
<organism evidence="6 7">
    <name type="scientific">Cladorrhinum samala</name>
    <dbReference type="NCBI Taxonomy" id="585594"/>
    <lineage>
        <taxon>Eukaryota</taxon>
        <taxon>Fungi</taxon>
        <taxon>Dikarya</taxon>
        <taxon>Ascomycota</taxon>
        <taxon>Pezizomycotina</taxon>
        <taxon>Sordariomycetes</taxon>
        <taxon>Sordariomycetidae</taxon>
        <taxon>Sordariales</taxon>
        <taxon>Podosporaceae</taxon>
        <taxon>Cladorrhinum</taxon>
    </lineage>
</organism>
<dbReference type="Gene3D" id="1.20.58.340">
    <property type="entry name" value="Magnesium transport protein CorA, transmembrane region"/>
    <property type="match status" value="1"/>
</dbReference>
<evidence type="ECO:0000256" key="3">
    <source>
        <dbReference type="ARBA" id="ARBA00022989"/>
    </source>
</evidence>
<accession>A0AAV9HED8</accession>